<sequence>MSDVRKVFITKEVAEILEINPSYLLRLAKTMQFSPAEMREAGKRNYLFSEEAVERLKNRKK</sequence>
<protein>
    <recommendedName>
        <fullName evidence="1">Helix-turn-helix domain-containing protein</fullName>
    </recommendedName>
</protein>
<dbReference type="EMBL" id="MN577573">
    <property type="protein sequence ID" value="QGT51097.1"/>
    <property type="molecule type" value="Genomic_DNA"/>
</dbReference>
<organism evidence="2">
    <name type="scientific">uncultured Bacillota bacterium</name>
    <dbReference type="NCBI Taxonomy" id="344338"/>
    <lineage>
        <taxon>Bacteria</taxon>
        <taxon>Bacillati</taxon>
        <taxon>Bacillota</taxon>
        <taxon>environmental samples</taxon>
    </lineage>
</organism>
<dbReference type="Pfam" id="PF12728">
    <property type="entry name" value="HTH_17"/>
    <property type="match status" value="1"/>
</dbReference>
<dbReference type="InterPro" id="IPR041657">
    <property type="entry name" value="HTH_17"/>
</dbReference>
<dbReference type="AlphaFoldDB" id="A0A650EMM3"/>
<feature type="domain" description="Helix-turn-helix" evidence="1">
    <location>
        <begin position="10"/>
        <end position="60"/>
    </location>
</feature>
<gene>
    <name evidence="2" type="ORF">Firmicute1046_1730</name>
</gene>
<accession>A0A650EMM3</accession>
<evidence type="ECO:0000259" key="1">
    <source>
        <dbReference type="Pfam" id="PF12728"/>
    </source>
</evidence>
<name>A0A650EMM3_9FIRM</name>
<dbReference type="Gene3D" id="1.10.1660.10">
    <property type="match status" value="1"/>
</dbReference>
<reference evidence="2" key="1">
    <citation type="journal article" date="2020" name="J. ISSAAS">
        <title>Lactobacilli and other gastrointestinal microbiota of Peromyscus leucopus, reservoir host for agents of Lyme disease and other zoonoses in North America.</title>
        <authorList>
            <person name="Milovic A."/>
            <person name="Bassam K."/>
            <person name="Shao H."/>
            <person name="Chatzistamou I."/>
            <person name="Tufts D.M."/>
            <person name="Diuk-Wasser M."/>
            <person name="Barbour A.G."/>
        </authorList>
    </citation>
    <scope>NUCLEOTIDE SEQUENCE</scope>
    <source>
        <strain evidence="2">LL40</strain>
    </source>
</reference>
<evidence type="ECO:0000313" key="2">
    <source>
        <dbReference type="EMBL" id="QGT51097.1"/>
    </source>
</evidence>
<proteinExistence type="predicted"/>